<dbReference type="KEGG" id="csol:105363941"/>
<sequence length="302" mass="34407">MVHRFLEREDSPKPTIVMDYYYGRKAGKSLVKDIVHIWEVASLNSHIIRSALSGCSLSHLPHHTTIMIMLDLRKPAILWNYLEECLTILSNVLKESYPPDVMEKLKERKLNSLREQMKGKGSEMESVADLFPLRLCLIGGRYDNFRDFEGVDREFIGQILRAVAHVLGATLHYHSAKDSQLLRKTKELLGLYGFKGEFTKTSMTDYNKPLYVAAGSDSLAAIDLEYRGAGSRLALSVIKEIYVARFPQSPKRQASFEDSSDDPNFDEPIIDRLRLQREQEISVSLRDMMEGPATNIPIPEPF</sequence>
<comment type="similarity">
    <text evidence="3">Belongs to the dynein light intermediate chain family.</text>
</comment>
<evidence type="ECO:0000313" key="13">
    <source>
        <dbReference type="Proteomes" id="UP000695007"/>
    </source>
</evidence>
<keyword evidence="7" id="KW-0970">Cilium biogenesis/degradation</keyword>
<evidence type="ECO:0000256" key="12">
    <source>
        <dbReference type="ARBA" id="ARBA00023273"/>
    </source>
</evidence>
<evidence type="ECO:0000256" key="6">
    <source>
        <dbReference type="ARBA" id="ARBA00022701"/>
    </source>
</evidence>
<dbReference type="PANTHER" id="PTHR13236">
    <property type="entry name" value="DYNEIN 2 LIGHT INTERMEDIATE CHAIN, ISOFORM 2"/>
    <property type="match status" value="1"/>
</dbReference>
<dbReference type="GO" id="GO:0045504">
    <property type="term" value="F:dynein heavy chain binding"/>
    <property type="evidence" value="ECO:0007669"/>
    <property type="project" value="TreeGrafter"/>
</dbReference>
<keyword evidence="12" id="KW-0966">Cell projection</keyword>
<dbReference type="AlphaFoldDB" id="A0AAJ6YL70"/>
<dbReference type="Proteomes" id="UP000695007">
    <property type="component" value="Unplaced"/>
</dbReference>
<dbReference type="GO" id="GO:0035735">
    <property type="term" value="P:intraciliary transport involved in cilium assembly"/>
    <property type="evidence" value="ECO:0007669"/>
    <property type="project" value="InterPro"/>
</dbReference>
<dbReference type="GO" id="GO:0036064">
    <property type="term" value="C:ciliary basal body"/>
    <property type="evidence" value="ECO:0007669"/>
    <property type="project" value="TreeGrafter"/>
</dbReference>
<comment type="subcellular location">
    <subcellularLocation>
        <location evidence="1">Cell projection</location>
        <location evidence="1">Cilium</location>
    </subcellularLocation>
    <subcellularLocation>
        <location evidence="2">Cytoplasm</location>
        <location evidence="2">Cytoskeleton</location>
    </subcellularLocation>
</comment>
<proteinExistence type="inferred from homology"/>
<evidence type="ECO:0000256" key="9">
    <source>
        <dbReference type="ARBA" id="ARBA00023069"/>
    </source>
</evidence>
<dbReference type="RefSeq" id="XP_011500065.1">
    <property type="nucleotide sequence ID" value="XM_011501763.1"/>
</dbReference>
<evidence type="ECO:0000256" key="11">
    <source>
        <dbReference type="ARBA" id="ARBA00023212"/>
    </source>
</evidence>
<keyword evidence="10" id="KW-0505">Motor protein</keyword>
<protein>
    <submittedName>
        <fullName evidence="14">Cytoplasmic dynein 2 light intermediate chain 1</fullName>
    </submittedName>
</protein>
<evidence type="ECO:0000256" key="5">
    <source>
        <dbReference type="ARBA" id="ARBA00022490"/>
    </source>
</evidence>
<evidence type="ECO:0000256" key="7">
    <source>
        <dbReference type="ARBA" id="ARBA00022794"/>
    </source>
</evidence>
<evidence type="ECO:0000256" key="1">
    <source>
        <dbReference type="ARBA" id="ARBA00004138"/>
    </source>
</evidence>
<reference evidence="14" key="1">
    <citation type="submission" date="2025-08" db="UniProtKB">
        <authorList>
            <consortium name="RefSeq"/>
        </authorList>
    </citation>
    <scope>IDENTIFICATION</scope>
</reference>
<gene>
    <name evidence="14" type="primary">LOC105363941</name>
</gene>
<dbReference type="PANTHER" id="PTHR13236:SF0">
    <property type="entry name" value="CYTOPLASMIC DYNEIN 2 LIGHT INTERMEDIATE CHAIN 1"/>
    <property type="match status" value="1"/>
</dbReference>
<evidence type="ECO:0000256" key="3">
    <source>
        <dbReference type="ARBA" id="ARBA00006831"/>
    </source>
</evidence>
<keyword evidence="4" id="KW-0217">Developmental protein</keyword>
<dbReference type="GO" id="GO:0005930">
    <property type="term" value="C:axoneme"/>
    <property type="evidence" value="ECO:0007669"/>
    <property type="project" value="TreeGrafter"/>
</dbReference>
<dbReference type="GO" id="GO:0005874">
    <property type="term" value="C:microtubule"/>
    <property type="evidence" value="ECO:0007669"/>
    <property type="project" value="UniProtKB-KW"/>
</dbReference>
<evidence type="ECO:0000256" key="8">
    <source>
        <dbReference type="ARBA" id="ARBA00023017"/>
    </source>
</evidence>
<evidence type="ECO:0000313" key="14">
    <source>
        <dbReference type="RefSeq" id="XP_011500065.1"/>
    </source>
</evidence>
<evidence type="ECO:0000256" key="4">
    <source>
        <dbReference type="ARBA" id="ARBA00022473"/>
    </source>
</evidence>
<name>A0AAJ6YL70_9HYME</name>
<keyword evidence="5" id="KW-0963">Cytoplasm</keyword>
<accession>A0AAJ6YL70</accession>
<keyword evidence="9" id="KW-0969">Cilium</keyword>
<dbReference type="InterPro" id="IPR040045">
    <property type="entry name" value="DYNC2LI1"/>
</dbReference>
<keyword evidence="11" id="KW-0206">Cytoskeleton</keyword>
<keyword evidence="13" id="KW-1185">Reference proteome</keyword>
<evidence type="ECO:0000256" key="10">
    <source>
        <dbReference type="ARBA" id="ARBA00023175"/>
    </source>
</evidence>
<organism evidence="13 14">
    <name type="scientific">Ceratosolen solmsi marchali</name>
    <dbReference type="NCBI Taxonomy" id="326594"/>
    <lineage>
        <taxon>Eukaryota</taxon>
        <taxon>Metazoa</taxon>
        <taxon>Ecdysozoa</taxon>
        <taxon>Arthropoda</taxon>
        <taxon>Hexapoda</taxon>
        <taxon>Insecta</taxon>
        <taxon>Pterygota</taxon>
        <taxon>Neoptera</taxon>
        <taxon>Endopterygota</taxon>
        <taxon>Hymenoptera</taxon>
        <taxon>Apocrita</taxon>
        <taxon>Proctotrupomorpha</taxon>
        <taxon>Chalcidoidea</taxon>
        <taxon>Agaonidae</taxon>
        <taxon>Agaoninae</taxon>
        <taxon>Ceratosolen</taxon>
    </lineage>
</organism>
<evidence type="ECO:0000256" key="2">
    <source>
        <dbReference type="ARBA" id="ARBA00004245"/>
    </source>
</evidence>
<keyword evidence="8" id="KW-0243">Dynein</keyword>
<dbReference type="GO" id="GO:0005868">
    <property type="term" value="C:cytoplasmic dynein complex"/>
    <property type="evidence" value="ECO:0007669"/>
    <property type="project" value="InterPro"/>
</dbReference>
<keyword evidence="6" id="KW-0493">Microtubule</keyword>
<dbReference type="GeneID" id="105363941"/>
<dbReference type="GO" id="GO:0035721">
    <property type="term" value="P:intraciliary retrograde transport"/>
    <property type="evidence" value="ECO:0007669"/>
    <property type="project" value="InterPro"/>
</dbReference>